<comment type="caution">
    <text evidence="4">The sequence shown here is derived from an EMBL/GenBank/DDBJ whole genome shotgun (WGS) entry which is preliminary data.</text>
</comment>
<feature type="compositionally biased region" description="Polar residues" evidence="1">
    <location>
        <begin position="82"/>
        <end position="98"/>
    </location>
</feature>
<evidence type="ECO:0000256" key="2">
    <source>
        <dbReference type="SAM" id="Phobius"/>
    </source>
</evidence>
<sequence>MHASTISLFFLALWAAAGQASPTCPPQVAAGGVALGETSLAADESILTCMYPGAGDCSYFTSNGTLSFATTQCPAEIAGSTQTIQTRQSTDNVGTNTLDAPPPGQNKITPTMLAGIVIVVIIVISCLVYVGTTLFWRSKRRRVQPHKKLIDLEMSSKASATFTLPKEITRPPAAVGKQTARRSMGYYSKAP</sequence>
<keyword evidence="2" id="KW-0812">Transmembrane</keyword>
<feature type="region of interest" description="Disordered" evidence="1">
    <location>
        <begin position="171"/>
        <end position="191"/>
    </location>
</feature>
<evidence type="ECO:0000313" key="5">
    <source>
        <dbReference type="Proteomes" id="UP000623467"/>
    </source>
</evidence>
<dbReference type="EMBL" id="JACAZH010000007">
    <property type="protein sequence ID" value="KAF7364343.1"/>
    <property type="molecule type" value="Genomic_DNA"/>
</dbReference>
<accession>A0A8H6YQG6</accession>
<feature type="chain" id="PRO_5034946966" evidence="3">
    <location>
        <begin position="21"/>
        <end position="191"/>
    </location>
</feature>
<evidence type="ECO:0000256" key="3">
    <source>
        <dbReference type="SAM" id="SignalP"/>
    </source>
</evidence>
<organism evidence="4 5">
    <name type="scientific">Mycena sanguinolenta</name>
    <dbReference type="NCBI Taxonomy" id="230812"/>
    <lineage>
        <taxon>Eukaryota</taxon>
        <taxon>Fungi</taxon>
        <taxon>Dikarya</taxon>
        <taxon>Basidiomycota</taxon>
        <taxon>Agaricomycotina</taxon>
        <taxon>Agaricomycetes</taxon>
        <taxon>Agaricomycetidae</taxon>
        <taxon>Agaricales</taxon>
        <taxon>Marasmiineae</taxon>
        <taxon>Mycenaceae</taxon>
        <taxon>Mycena</taxon>
    </lineage>
</organism>
<dbReference type="Proteomes" id="UP000623467">
    <property type="component" value="Unassembled WGS sequence"/>
</dbReference>
<proteinExistence type="predicted"/>
<evidence type="ECO:0000313" key="4">
    <source>
        <dbReference type="EMBL" id="KAF7364343.1"/>
    </source>
</evidence>
<protein>
    <submittedName>
        <fullName evidence="4">Uncharacterized protein</fullName>
    </submittedName>
</protein>
<feature type="signal peptide" evidence="3">
    <location>
        <begin position="1"/>
        <end position="20"/>
    </location>
</feature>
<feature type="region of interest" description="Disordered" evidence="1">
    <location>
        <begin position="82"/>
        <end position="103"/>
    </location>
</feature>
<keyword evidence="2" id="KW-1133">Transmembrane helix</keyword>
<name>A0A8H6YQG6_9AGAR</name>
<reference evidence="4" key="1">
    <citation type="submission" date="2020-05" db="EMBL/GenBank/DDBJ databases">
        <title>Mycena genomes resolve the evolution of fungal bioluminescence.</title>
        <authorList>
            <person name="Tsai I.J."/>
        </authorList>
    </citation>
    <scope>NUCLEOTIDE SEQUENCE</scope>
    <source>
        <strain evidence="4">160909Yilan</strain>
    </source>
</reference>
<evidence type="ECO:0000256" key="1">
    <source>
        <dbReference type="SAM" id="MobiDB-lite"/>
    </source>
</evidence>
<dbReference type="OrthoDB" id="3076184at2759"/>
<keyword evidence="2" id="KW-0472">Membrane</keyword>
<feature type="transmembrane region" description="Helical" evidence="2">
    <location>
        <begin position="112"/>
        <end position="136"/>
    </location>
</feature>
<gene>
    <name evidence="4" type="ORF">MSAN_01094600</name>
</gene>
<keyword evidence="5" id="KW-1185">Reference proteome</keyword>
<keyword evidence="3" id="KW-0732">Signal</keyword>
<dbReference type="AlphaFoldDB" id="A0A8H6YQG6"/>